<keyword evidence="3" id="KW-1185">Reference proteome</keyword>
<dbReference type="Pfam" id="PF05940">
    <property type="entry name" value="NnrS"/>
    <property type="match status" value="1"/>
</dbReference>
<feature type="transmembrane region" description="Helical" evidence="1">
    <location>
        <begin position="281"/>
        <end position="307"/>
    </location>
</feature>
<feature type="transmembrane region" description="Helical" evidence="1">
    <location>
        <begin position="313"/>
        <end position="331"/>
    </location>
</feature>
<dbReference type="EMBL" id="FCOJ02000030">
    <property type="protein sequence ID" value="SAK69566.1"/>
    <property type="molecule type" value="Genomic_DNA"/>
</dbReference>
<feature type="transmembrane region" description="Helical" evidence="1">
    <location>
        <begin position="189"/>
        <end position="213"/>
    </location>
</feature>
<gene>
    <name evidence="2" type="ORF">AWB82_04101</name>
</gene>
<dbReference type="STRING" id="1777143.AWB82_04101"/>
<evidence type="ECO:0000313" key="2">
    <source>
        <dbReference type="EMBL" id="SAK69566.1"/>
    </source>
</evidence>
<protein>
    <submittedName>
        <fullName evidence="2">NnrS family protein</fullName>
    </submittedName>
</protein>
<keyword evidence="1" id="KW-0812">Transmembrane</keyword>
<dbReference type="InterPro" id="IPR010266">
    <property type="entry name" value="NnrS"/>
</dbReference>
<dbReference type="OrthoDB" id="9770040at2"/>
<reference evidence="2" key="1">
    <citation type="submission" date="2016-01" db="EMBL/GenBank/DDBJ databases">
        <authorList>
            <person name="Peeters C."/>
        </authorList>
    </citation>
    <scope>NUCLEOTIDE SEQUENCE [LARGE SCALE GENOMIC DNA]</scope>
    <source>
        <strain evidence="2">LMG 29325</strain>
    </source>
</reference>
<feature type="transmembrane region" description="Helical" evidence="1">
    <location>
        <begin position="225"/>
        <end position="242"/>
    </location>
</feature>
<keyword evidence="1" id="KW-0472">Membrane</keyword>
<feature type="transmembrane region" description="Helical" evidence="1">
    <location>
        <begin position="248"/>
        <end position="269"/>
    </location>
</feature>
<dbReference type="AlphaFoldDB" id="A0A158BIG0"/>
<comment type="caution">
    <text evidence="2">The sequence shown here is derived from an EMBL/GenBank/DDBJ whole genome shotgun (WGS) entry which is preliminary data.</text>
</comment>
<organism evidence="2 3">
    <name type="scientific">Caballeronia glebae</name>
    <dbReference type="NCBI Taxonomy" id="1777143"/>
    <lineage>
        <taxon>Bacteria</taxon>
        <taxon>Pseudomonadati</taxon>
        <taxon>Pseudomonadota</taxon>
        <taxon>Betaproteobacteria</taxon>
        <taxon>Burkholderiales</taxon>
        <taxon>Burkholderiaceae</taxon>
        <taxon>Caballeronia</taxon>
    </lineage>
</organism>
<keyword evidence="1" id="KW-1133">Transmembrane helix</keyword>
<evidence type="ECO:0000313" key="3">
    <source>
        <dbReference type="Proteomes" id="UP000054596"/>
    </source>
</evidence>
<accession>A0A158BIG0</accession>
<feature type="transmembrane region" description="Helical" evidence="1">
    <location>
        <begin position="376"/>
        <end position="398"/>
    </location>
</feature>
<sequence length="410" mass="43568">MKIAEPNTVFIATPQRRSPEHRPRFALFNLGFRPFYLCGAAFGGLALTVWLLVLSGVPLLGGYLLRADPVGWHAHEMVFGFAAAIVVGFLLTAVRAWTGRETASGATLASLAFLWLAGRVLVWSGPALPSAIVDSAFLPVAAVLLLRVLVKAGNRRNYFVAVVLLAFGALNAAFHAFSIDARPDLAMRAMYASVGIVVMLVGVIGGRVIPMFTASAIPSFVARRWRLVELTVAPLTLAAFLADAFAPGVAIIVAPLALLACGVHLARMIGWRSYAVRGRPILAILHLAYAWLPIGFAMLALSALGWTRVPHSLAMHAFATGAIGGAIIAMITRTARGHTGRPLIADKRDVACYALVMAAGALRVFGPLVAPSWHSTWVFAAGACWVLAFALYVAAYAAPLFKPREDGKPG</sequence>
<dbReference type="Proteomes" id="UP000054596">
    <property type="component" value="Unassembled WGS sequence"/>
</dbReference>
<feature type="transmembrane region" description="Helical" evidence="1">
    <location>
        <begin position="351"/>
        <end position="370"/>
    </location>
</feature>
<feature type="transmembrane region" description="Helical" evidence="1">
    <location>
        <begin position="77"/>
        <end position="94"/>
    </location>
</feature>
<evidence type="ECO:0000256" key="1">
    <source>
        <dbReference type="SAM" id="Phobius"/>
    </source>
</evidence>
<name>A0A158BIG0_9BURK</name>
<feature type="transmembrane region" description="Helical" evidence="1">
    <location>
        <begin position="106"/>
        <end position="125"/>
    </location>
</feature>
<feature type="transmembrane region" description="Helical" evidence="1">
    <location>
        <begin position="131"/>
        <end position="150"/>
    </location>
</feature>
<proteinExistence type="predicted"/>
<feature type="transmembrane region" description="Helical" evidence="1">
    <location>
        <begin position="157"/>
        <end position="177"/>
    </location>
</feature>
<dbReference type="RefSeq" id="WP_086970424.1">
    <property type="nucleotide sequence ID" value="NZ_FCOJ02000030.1"/>
</dbReference>
<feature type="transmembrane region" description="Helical" evidence="1">
    <location>
        <begin position="34"/>
        <end position="57"/>
    </location>
</feature>